<sequence>MKHLLAFWPFGKFNKRLCDKSGERIISLFPKDARFPVYSNKYWYSDDWAPPNLEYNPSKSFFDQMYELQSKTPRPMQLGSNNQNCDYCDDVWQSKNCYLCRSLLECENVSYSYRTIRCRDSYDLFYCFDTEQSYDCIYCFKVFNVKHSFYTRDSFDSAFLYDCRDARNCFMCWNLRHRSYCILNEQYTKEVYLEKIKQFNTGSKLELKKIFEIFNEHIKEDAVHRVDFNTKTVDGVGNYMTECRRCLNSYFFEESENCLNTIRGLKNKDAVDSVGILRTELVFNVCQVTDAYNLKNCSNCDNCRESEYLDFCVGCENCFGCVGLRKKKFCILNKQYGEGTYEEKKGEIIADMKRIGEYGNFFPYKMAYTGYNLSTSEMLFLETKEDVEKLGSFWEDLEQVNKEGLNVFSEKDDIKDVDDSVLTLALLCKETGRPFNVTRAELEFLRRKSIPLPDFYPDVRTMRRAREIFSISFYDTDCFKCGKRIVAYYSKESGYKKIACEACYNTEVA</sequence>
<dbReference type="Proteomes" id="UP000178825">
    <property type="component" value="Unassembled WGS sequence"/>
</dbReference>
<comment type="caution">
    <text evidence="1">The sequence shown here is derived from an EMBL/GenBank/DDBJ whole genome shotgun (WGS) entry which is preliminary data.</text>
</comment>
<organism evidence="1 2">
    <name type="scientific">Candidatus Jorgensenbacteria bacterium RIFCSPHIGHO2_02_FULL_45_20</name>
    <dbReference type="NCBI Taxonomy" id="1798470"/>
    <lineage>
        <taxon>Bacteria</taxon>
        <taxon>Candidatus Joergenseniibacteriota</taxon>
    </lineage>
</organism>
<evidence type="ECO:0008006" key="3">
    <source>
        <dbReference type="Google" id="ProtNLM"/>
    </source>
</evidence>
<proteinExistence type="predicted"/>
<evidence type="ECO:0000313" key="1">
    <source>
        <dbReference type="EMBL" id="OGG39120.1"/>
    </source>
</evidence>
<evidence type="ECO:0000313" key="2">
    <source>
        <dbReference type="Proteomes" id="UP000178825"/>
    </source>
</evidence>
<accession>A0A1F6BQB7</accession>
<reference evidence="1 2" key="1">
    <citation type="journal article" date="2016" name="Nat. Commun.">
        <title>Thousands of microbial genomes shed light on interconnected biogeochemical processes in an aquifer system.</title>
        <authorList>
            <person name="Anantharaman K."/>
            <person name="Brown C.T."/>
            <person name="Hug L.A."/>
            <person name="Sharon I."/>
            <person name="Castelle C.J."/>
            <person name="Probst A.J."/>
            <person name="Thomas B.C."/>
            <person name="Singh A."/>
            <person name="Wilkins M.J."/>
            <person name="Karaoz U."/>
            <person name="Brodie E.L."/>
            <person name="Williams K.H."/>
            <person name="Hubbard S.S."/>
            <person name="Banfield J.F."/>
        </authorList>
    </citation>
    <scope>NUCLEOTIDE SEQUENCE [LARGE SCALE GENOMIC DNA]</scope>
</reference>
<dbReference type="EMBL" id="MFKJ01000007">
    <property type="protein sequence ID" value="OGG39120.1"/>
    <property type="molecule type" value="Genomic_DNA"/>
</dbReference>
<name>A0A1F6BQB7_9BACT</name>
<protein>
    <recommendedName>
        <fullName evidence="3">Caib/baif family protein</fullName>
    </recommendedName>
</protein>
<dbReference type="AlphaFoldDB" id="A0A1F6BQB7"/>
<gene>
    <name evidence="1" type="ORF">A3D55_00200</name>
</gene>